<dbReference type="Pfam" id="PF13377">
    <property type="entry name" value="Peripla_BP_3"/>
    <property type="match status" value="1"/>
</dbReference>
<dbReference type="EMBL" id="BMHQ01000007">
    <property type="protein sequence ID" value="GGE19677.1"/>
    <property type="molecule type" value="Genomic_DNA"/>
</dbReference>
<dbReference type="Gene3D" id="3.40.50.2300">
    <property type="match status" value="2"/>
</dbReference>
<evidence type="ECO:0000313" key="6">
    <source>
        <dbReference type="Proteomes" id="UP000625210"/>
    </source>
</evidence>
<evidence type="ECO:0000259" key="4">
    <source>
        <dbReference type="PROSITE" id="PS50932"/>
    </source>
</evidence>
<dbReference type="CDD" id="cd06267">
    <property type="entry name" value="PBP1_LacI_sugar_binding-like"/>
    <property type="match status" value="1"/>
</dbReference>
<dbReference type="InterPro" id="IPR010982">
    <property type="entry name" value="Lambda_DNA-bd_dom_sf"/>
</dbReference>
<accession>A0A8J2YCX7</accession>
<evidence type="ECO:0000256" key="2">
    <source>
        <dbReference type="ARBA" id="ARBA00023125"/>
    </source>
</evidence>
<evidence type="ECO:0000256" key="1">
    <source>
        <dbReference type="ARBA" id="ARBA00023015"/>
    </source>
</evidence>
<dbReference type="AlphaFoldDB" id="A0A8J2YCX7"/>
<dbReference type="Pfam" id="PF00356">
    <property type="entry name" value="LacI"/>
    <property type="match status" value="1"/>
</dbReference>
<dbReference type="SUPFAM" id="SSF53822">
    <property type="entry name" value="Periplasmic binding protein-like I"/>
    <property type="match status" value="1"/>
</dbReference>
<reference evidence="5" key="1">
    <citation type="journal article" date="2014" name="Int. J. Syst. Evol. Microbiol.">
        <title>Complete genome sequence of Corynebacterium casei LMG S-19264T (=DSM 44701T), isolated from a smear-ripened cheese.</title>
        <authorList>
            <consortium name="US DOE Joint Genome Institute (JGI-PGF)"/>
            <person name="Walter F."/>
            <person name="Albersmeier A."/>
            <person name="Kalinowski J."/>
            <person name="Ruckert C."/>
        </authorList>
    </citation>
    <scope>NUCLEOTIDE SEQUENCE</scope>
    <source>
        <strain evidence="5">CGMCC 1.15179</strain>
    </source>
</reference>
<dbReference type="GO" id="GO:0003700">
    <property type="term" value="F:DNA-binding transcription factor activity"/>
    <property type="evidence" value="ECO:0007669"/>
    <property type="project" value="TreeGrafter"/>
</dbReference>
<dbReference type="PROSITE" id="PS00356">
    <property type="entry name" value="HTH_LACI_1"/>
    <property type="match status" value="1"/>
</dbReference>
<dbReference type="GO" id="GO:0000976">
    <property type="term" value="F:transcription cis-regulatory region binding"/>
    <property type="evidence" value="ECO:0007669"/>
    <property type="project" value="TreeGrafter"/>
</dbReference>
<dbReference type="Gene3D" id="1.10.260.40">
    <property type="entry name" value="lambda repressor-like DNA-binding domains"/>
    <property type="match status" value="1"/>
</dbReference>
<dbReference type="PROSITE" id="PS50932">
    <property type="entry name" value="HTH_LACI_2"/>
    <property type="match status" value="1"/>
</dbReference>
<name>A0A8J2YCX7_9BACL</name>
<organism evidence="5 6">
    <name type="scientific">Marinithermofilum abyssi</name>
    <dbReference type="NCBI Taxonomy" id="1571185"/>
    <lineage>
        <taxon>Bacteria</taxon>
        <taxon>Bacillati</taxon>
        <taxon>Bacillota</taxon>
        <taxon>Bacilli</taxon>
        <taxon>Bacillales</taxon>
        <taxon>Thermoactinomycetaceae</taxon>
        <taxon>Marinithermofilum</taxon>
    </lineage>
</organism>
<evidence type="ECO:0000313" key="5">
    <source>
        <dbReference type="EMBL" id="GGE19677.1"/>
    </source>
</evidence>
<dbReference type="InterPro" id="IPR000843">
    <property type="entry name" value="HTH_LacI"/>
</dbReference>
<dbReference type="SMART" id="SM00354">
    <property type="entry name" value="HTH_LACI"/>
    <property type="match status" value="1"/>
</dbReference>
<reference evidence="5" key="2">
    <citation type="submission" date="2020-09" db="EMBL/GenBank/DDBJ databases">
        <authorList>
            <person name="Sun Q."/>
            <person name="Zhou Y."/>
        </authorList>
    </citation>
    <scope>NUCLEOTIDE SEQUENCE</scope>
    <source>
        <strain evidence="5">CGMCC 1.15179</strain>
    </source>
</reference>
<sequence length="338" mass="37586">MSVTIRDVAKRAGVSIATVSRVLNQSKPVSESLRKKIMKAVEETGYRPNAVARSLIHKRTGLVGVIIPEIYNPYFSGLVQGIESIAQQSGYSVMLAVSGKSVEQELEMLQIFQTRQMEGVILASSRWSREHRRWFTQAPMPCVIIGRPAGSLSSVCTAIIDNRKAAYEAVRYLIQLGHRRIGMIRGPKWDRASGEERYAGYRDALREADIPPRRQWVAVREEFQVIDGYQGMKQIAAAKEKPTAVFCACDRIAVGAMQYLEEQGVSVPGDLSIVGFDDEELARIVTPSLTTVRHQPFEMGVQAATMLTEQMLNQQKMGKEAVLPHQLVVRNSTAPPSE</sequence>
<evidence type="ECO:0000256" key="3">
    <source>
        <dbReference type="ARBA" id="ARBA00023163"/>
    </source>
</evidence>
<dbReference type="PANTHER" id="PTHR30146">
    <property type="entry name" value="LACI-RELATED TRANSCRIPTIONAL REPRESSOR"/>
    <property type="match status" value="1"/>
</dbReference>
<dbReference type="RefSeq" id="WP_188647945.1">
    <property type="nucleotide sequence ID" value="NZ_BMHQ01000007.1"/>
</dbReference>
<keyword evidence="3" id="KW-0804">Transcription</keyword>
<dbReference type="InterPro" id="IPR046335">
    <property type="entry name" value="LacI/GalR-like_sensor"/>
</dbReference>
<gene>
    <name evidence="5" type="ORF">GCM10011571_22030</name>
</gene>
<dbReference type="InterPro" id="IPR028082">
    <property type="entry name" value="Peripla_BP_I"/>
</dbReference>
<dbReference type="PRINTS" id="PR00036">
    <property type="entry name" value="HTHLACI"/>
</dbReference>
<dbReference type="PANTHER" id="PTHR30146:SF109">
    <property type="entry name" value="HTH-TYPE TRANSCRIPTIONAL REGULATOR GALS"/>
    <property type="match status" value="1"/>
</dbReference>
<dbReference type="CDD" id="cd01392">
    <property type="entry name" value="HTH_LacI"/>
    <property type="match status" value="1"/>
</dbReference>
<dbReference type="Proteomes" id="UP000625210">
    <property type="component" value="Unassembled WGS sequence"/>
</dbReference>
<feature type="domain" description="HTH lacI-type" evidence="4">
    <location>
        <begin position="3"/>
        <end position="57"/>
    </location>
</feature>
<dbReference type="SUPFAM" id="SSF47413">
    <property type="entry name" value="lambda repressor-like DNA-binding domains"/>
    <property type="match status" value="1"/>
</dbReference>
<keyword evidence="2" id="KW-0238">DNA-binding</keyword>
<keyword evidence="1" id="KW-0805">Transcription regulation</keyword>
<keyword evidence="6" id="KW-1185">Reference proteome</keyword>
<comment type="caution">
    <text evidence="5">The sequence shown here is derived from an EMBL/GenBank/DDBJ whole genome shotgun (WGS) entry which is preliminary data.</text>
</comment>
<protein>
    <submittedName>
        <fullName evidence="5">Catabolite control protein A</fullName>
    </submittedName>
</protein>
<proteinExistence type="predicted"/>